<keyword evidence="5 9" id="KW-0560">Oxidoreductase</keyword>
<accession>M7NUD1</accession>
<keyword evidence="7 9" id="KW-0503">Monooxygenase</keyword>
<evidence type="ECO:0000256" key="5">
    <source>
        <dbReference type="ARBA" id="ARBA00023002"/>
    </source>
</evidence>
<dbReference type="GO" id="GO:0005886">
    <property type="term" value="C:plasma membrane"/>
    <property type="evidence" value="ECO:0007669"/>
    <property type="project" value="UniProtKB-SubCell"/>
</dbReference>
<reference evidence="10 11" key="1">
    <citation type="journal article" date="2013" name="Genome Announc.">
        <title>Draft Genome Sequence of Methylophaga lonarensis MPLT, a Haloalkaliphilic (Non-Methane-Utilizing) Methylotroph.</title>
        <authorList>
            <person name="Shetty S.A."/>
            <person name="Marathe N.P."/>
            <person name="Munot H."/>
            <person name="Antony C.P."/>
            <person name="Dhotre D.P."/>
            <person name="Murrell J.C."/>
            <person name="Shouche Y.S."/>
        </authorList>
    </citation>
    <scope>NUCLEOTIDE SEQUENCE [LARGE SCALE GENOMIC DNA]</scope>
    <source>
        <strain evidence="10 11">MPL</strain>
    </source>
</reference>
<feature type="binding site" evidence="9">
    <location>
        <position position="177"/>
    </location>
    <ligand>
        <name>Fe cation</name>
        <dbReference type="ChEBI" id="CHEBI:24875"/>
        <label>1</label>
    </ligand>
</feature>
<feature type="binding site" evidence="9">
    <location>
        <position position="177"/>
    </location>
    <ligand>
        <name>Fe cation</name>
        <dbReference type="ChEBI" id="CHEBI:24875"/>
        <label>2</label>
    </ligand>
</feature>
<feature type="binding site" evidence="9">
    <location>
        <position position="145"/>
    </location>
    <ligand>
        <name>Fe cation</name>
        <dbReference type="ChEBI" id="CHEBI:24875"/>
        <label>2</label>
    </ligand>
</feature>
<comment type="pathway">
    <text evidence="1 9">Cofactor biosynthesis; ubiquinone biosynthesis.</text>
</comment>
<dbReference type="HAMAP" id="MF_01658">
    <property type="entry name" value="COQ7"/>
    <property type="match status" value="1"/>
</dbReference>
<keyword evidence="2 9" id="KW-1003">Cell membrane</keyword>
<dbReference type="InterPro" id="IPR009078">
    <property type="entry name" value="Ferritin-like_SF"/>
</dbReference>
<dbReference type="OrthoDB" id="5192789at2"/>
<evidence type="ECO:0000256" key="7">
    <source>
        <dbReference type="ARBA" id="ARBA00023033"/>
    </source>
</evidence>
<comment type="cofactor">
    <cofactor evidence="9">
        <name>Fe cation</name>
        <dbReference type="ChEBI" id="CHEBI:24875"/>
    </cofactor>
    <text evidence="9">Binds 2 iron ions per subunit.</text>
</comment>
<keyword evidence="3 9" id="KW-0831">Ubiquinone biosynthesis</keyword>
<dbReference type="AlphaFoldDB" id="M7NUD1"/>
<dbReference type="EC" id="1.14.99.60" evidence="9"/>
<feature type="binding site" evidence="9">
    <location>
        <position position="96"/>
    </location>
    <ligand>
        <name>Fe cation</name>
        <dbReference type="ChEBI" id="CHEBI:24875"/>
        <label>1</label>
    </ligand>
</feature>
<feature type="binding site" evidence="9">
    <location>
        <position position="93"/>
    </location>
    <ligand>
        <name>Fe cation</name>
        <dbReference type="ChEBI" id="CHEBI:24875"/>
        <label>2</label>
    </ligand>
</feature>
<evidence type="ECO:0000313" key="11">
    <source>
        <dbReference type="Proteomes" id="UP000012019"/>
    </source>
</evidence>
<dbReference type="Pfam" id="PF03232">
    <property type="entry name" value="COQ7"/>
    <property type="match status" value="1"/>
</dbReference>
<dbReference type="CDD" id="cd01042">
    <property type="entry name" value="DMQH"/>
    <property type="match status" value="1"/>
</dbReference>
<keyword evidence="4 9" id="KW-0479">Metal-binding</keyword>
<dbReference type="Proteomes" id="UP000012019">
    <property type="component" value="Unassembled WGS sequence"/>
</dbReference>
<keyword evidence="8 9" id="KW-0472">Membrane</keyword>
<comment type="function">
    <text evidence="9">Catalyzes the hydroxylation of 2-nonaprenyl-3-methyl-6-methoxy-1,4-benzoquinol during ubiquinone biosynthesis.</text>
</comment>
<protein>
    <recommendedName>
        <fullName evidence="9">3-demethoxyubiquinol 3-hydroxylase</fullName>
        <shortName evidence="9">DMQ hydroxylase</shortName>
        <ecNumber evidence="9">1.14.99.60</ecNumber>
    </recommendedName>
    <alternativeName>
        <fullName evidence="9">2-nonaprenyl-3-methyl-6-methoxy-1,4-benzoquinol hydroxylase</fullName>
    </alternativeName>
</protein>
<evidence type="ECO:0000313" key="10">
    <source>
        <dbReference type="EMBL" id="EMR12378.1"/>
    </source>
</evidence>
<dbReference type="EMBL" id="APHR01000058">
    <property type="protein sequence ID" value="EMR12378.1"/>
    <property type="molecule type" value="Genomic_DNA"/>
</dbReference>
<dbReference type="eggNOG" id="COG2941">
    <property type="taxonomic scope" value="Bacteria"/>
</dbReference>
<dbReference type="SUPFAM" id="SSF47240">
    <property type="entry name" value="Ferritin-like"/>
    <property type="match status" value="1"/>
</dbReference>
<organism evidence="10 11">
    <name type="scientific">Methylophaga lonarensis MPL</name>
    <dbReference type="NCBI Taxonomy" id="1286106"/>
    <lineage>
        <taxon>Bacteria</taxon>
        <taxon>Pseudomonadati</taxon>
        <taxon>Pseudomonadota</taxon>
        <taxon>Gammaproteobacteria</taxon>
        <taxon>Thiotrichales</taxon>
        <taxon>Piscirickettsiaceae</taxon>
        <taxon>Methylophaga</taxon>
    </lineage>
</organism>
<dbReference type="InterPro" id="IPR012347">
    <property type="entry name" value="Ferritin-like"/>
</dbReference>
<keyword evidence="6 9" id="KW-0408">Iron</keyword>
<evidence type="ECO:0000256" key="4">
    <source>
        <dbReference type="ARBA" id="ARBA00022723"/>
    </source>
</evidence>
<comment type="subcellular location">
    <subcellularLocation>
        <location evidence="9">Cell membrane</location>
        <topology evidence="9">Peripheral membrane protein</topology>
    </subcellularLocation>
</comment>
<keyword evidence="11" id="KW-1185">Reference proteome</keyword>
<dbReference type="InterPro" id="IPR011566">
    <property type="entry name" value="Ubq_synth_Coq7"/>
</dbReference>
<proteinExistence type="inferred from homology"/>
<feature type="binding site" evidence="9">
    <location>
        <position position="93"/>
    </location>
    <ligand>
        <name>Fe cation</name>
        <dbReference type="ChEBI" id="CHEBI:24875"/>
        <label>1</label>
    </ligand>
</feature>
<comment type="catalytic activity">
    <reaction evidence="9">
        <text>a 5-methoxy-2-methyl-3-(all-trans-polyprenyl)benzene-1,4-diol + AH2 + O2 = a 3-demethylubiquinol + A + H2O</text>
        <dbReference type="Rhea" id="RHEA:50908"/>
        <dbReference type="Rhea" id="RHEA-COMP:10859"/>
        <dbReference type="Rhea" id="RHEA-COMP:10914"/>
        <dbReference type="ChEBI" id="CHEBI:13193"/>
        <dbReference type="ChEBI" id="CHEBI:15377"/>
        <dbReference type="ChEBI" id="CHEBI:15379"/>
        <dbReference type="ChEBI" id="CHEBI:17499"/>
        <dbReference type="ChEBI" id="CHEBI:84167"/>
        <dbReference type="ChEBI" id="CHEBI:84422"/>
        <dbReference type="EC" id="1.14.99.60"/>
    </reaction>
</comment>
<evidence type="ECO:0000256" key="6">
    <source>
        <dbReference type="ARBA" id="ARBA00023004"/>
    </source>
</evidence>
<evidence type="ECO:0000256" key="3">
    <source>
        <dbReference type="ARBA" id="ARBA00022688"/>
    </source>
</evidence>
<dbReference type="InterPro" id="IPR047809">
    <property type="entry name" value="COQ7_proteobact"/>
</dbReference>
<dbReference type="PATRIC" id="fig|1286106.3.peg.2125"/>
<evidence type="ECO:0000256" key="2">
    <source>
        <dbReference type="ARBA" id="ARBA00022475"/>
    </source>
</evidence>
<feature type="binding site" evidence="9">
    <location>
        <position position="180"/>
    </location>
    <ligand>
        <name>Fe cation</name>
        <dbReference type="ChEBI" id="CHEBI:24875"/>
        <label>2</label>
    </ligand>
</feature>
<dbReference type="GO" id="GO:0046872">
    <property type="term" value="F:metal ion binding"/>
    <property type="evidence" value="ECO:0007669"/>
    <property type="project" value="UniProtKB-KW"/>
</dbReference>
<dbReference type="PANTHER" id="PTHR11237">
    <property type="entry name" value="COENZYME Q10 BIOSYNTHESIS PROTEIN 7"/>
    <property type="match status" value="1"/>
</dbReference>
<comment type="similarity">
    <text evidence="9">Belongs to the COQ7 family.</text>
</comment>
<evidence type="ECO:0000256" key="9">
    <source>
        <dbReference type="HAMAP-Rule" id="MF_01658"/>
    </source>
</evidence>
<dbReference type="GO" id="GO:0006744">
    <property type="term" value="P:ubiquinone biosynthetic process"/>
    <property type="evidence" value="ECO:0007669"/>
    <property type="project" value="UniProtKB-UniRule"/>
</dbReference>
<evidence type="ECO:0000256" key="1">
    <source>
        <dbReference type="ARBA" id="ARBA00004749"/>
    </source>
</evidence>
<dbReference type="STRING" id="1286106.MPL1_10612"/>
<dbReference type="NCBIfam" id="NF033656">
    <property type="entry name" value="DMQ_monoox_COQ7"/>
    <property type="match status" value="1"/>
</dbReference>
<name>M7NUD1_9GAMM</name>
<dbReference type="RefSeq" id="WP_009727090.1">
    <property type="nucleotide sequence ID" value="NZ_APHR01000058.1"/>
</dbReference>
<evidence type="ECO:0000256" key="8">
    <source>
        <dbReference type="ARBA" id="ARBA00023136"/>
    </source>
</evidence>
<dbReference type="Gene3D" id="1.20.1260.10">
    <property type="match status" value="1"/>
</dbReference>
<feature type="binding site" evidence="9">
    <location>
        <position position="63"/>
    </location>
    <ligand>
        <name>Fe cation</name>
        <dbReference type="ChEBI" id="CHEBI:24875"/>
        <label>1</label>
    </ligand>
</feature>
<comment type="caution">
    <text evidence="10">The sequence shown here is derived from an EMBL/GenBank/DDBJ whole genome shotgun (WGS) entry which is preliminary data.</text>
</comment>
<dbReference type="PANTHER" id="PTHR11237:SF4">
    <property type="entry name" value="5-DEMETHOXYUBIQUINONE HYDROXYLASE, MITOCHONDRIAL"/>
    <property type="match status" value="1"/>
</dbReference>
<dbReference type="GO" id="GO:0008682">
    <property type="term" value="F:3-demethoxyubiquinol 3-hydroxylase activity"/>
    <property type="evidence" value="ECO:0007669"/>
    <property type="project" value="UniProtKB-EC"/>
</dbReference>
<gene>
    <name evidence="9" type="primary">coq7</name>
    <name evidence="10" type="ORF">MPL1_10612</name>
</gene>
<dbReference type="UniPathway" id="UPA00232"/>
<sequence length="214" mass="23332">MTVRQLTAIDRIIIEADKALTTIWGVPDTTSRPIPGAELAESELSASERRHSAALMRINDAGEVSAQALYQGQALTARLPDVRQAMEQAALEENDHLVWCQSRIVALGGRRSLLNPFWYAGSFALGALAGKVGDRWSLGFVAETERQVIEHLDEHLASISEHDLKSRAVIAQMKIDEAHHGSLALQAGGAPLPAPVKTLMGLMSKVMTRTSYWL</sequence>